<dbReference type="SUPFAM" id="SSF47413">
    <property type="entry name" value="lambda repressor-like DNA-binding domains"/>
    <property type="match status" value="1"/>
</dbReference>
<dbReference type="SMART" id="SM00530">
    <property type="entry name" value="HTH_XRE"/>
    <property type="match status" value="1"/>
</dbReference>
<dbReference type="EMBL" id="LVYK01000001">
    <property type="protein sequence ID" value="RAS81937.1"/>
    <property type="molecule type" value="Genomic_DNA"/>
</dbReference>
<accession>A0AAX1QDJ1</accession>
<sequence>MLLRLKLKDLYAEKGLTQKRVSEETGIRASTLSGLANNLRTSWDVDILERLMVYFELDDIGQMVEFRPPHHVQEYIQAFNKQNE</sequence>
<gene>
    <name evidence="2" type="ORF">A3864_00065</name>
</gene>
<dbReference type="PROSITE" id="PS50943">
    <property type="entry name" value="HTH_CROC1"/>
    <property type="match status" value="1"/>
</dbReference>
<evidence type="ECO:0000259" key="1">
    <source>
        <dbReference type="PROSITE" id="PS50943"/>
    </source>
</evidence>
<dbReference type="InterPro" id="IPR001387">
    <property type="entry name" value="Cro/C1-type_HTH"/>
</dbReference>
<organism evidence="2 3">
    <name type="scientific">Priestia endophytica</name>
    <dbReference type="NCBI Taxonomy" id="135735"/>
    <lineage>
        <taxon>Bacteria</taxon>
        <taxon>Bacillati</taxon>
        <taxon>Bacillota</taxon>
        <taxon>Bacilli</taxon>
        <taxon>Bacillales</taxon>
        <taxon>Bacillaceae</taxon>
        <taxon>Priestia</taxon>
    </lineage>
</organism>
<dbReference type="AlphaFoldDB" id="A0AAX1QDJ1"/>
<dbReference type="Gene3D" id="1.10.260.40">
    <property type="entry name" value="lambda repressor-like DNA-binding domains"/>
    <property type="match status" value="1"/>
</dbReference>
<feature type="domain" description="HTH cro/C1-type" evidence="1">
    <location>
        <begin position="7"/>
        <end position="60"/>
    </location>
</feature>
<proteinExistence type="predicted"/>
<dbReference type="CDD" id="cd00093">
    <property type="entry name" value="HTH_XRE"/>
    <property type="match status" value="1"/>
</dbReference>
<dbReference type="Pfam" id="PF13443">
    <property type="entry name" value="HTH_26"/>
    <property type="match status" value="1"/>
</dbReference>
<dbReference type="Proteomes" id="UP000250174">
    <property type="component" value="Unassembled WGS sequence"/>
</dbReference>
<evidence type="ECO:0000313" key="3">
    <source>
        <dbReference type="Proteomes" id="UP000250174"/>
    </source>
</evidence>
<protein>
    <recommendedName>
        <fullName evidence="1">HTH cro/C1-type domain-containing protein</fullName>
    </recommendedName>
</protein>
<comment type="caution">
    <text evidence="2">The sequence shown here is derived from an EMBL/GenBank/DDBJ whole genome shotgun (WGS) entry which is preliminary data.</text>
</comment>
<reference evidence="2 3" key="1">
    <citation type="submission" date="2016-03" db="EMBL/GenBank/DDBJ databases">
        <title>Comparison of Bacillus endophyticus and B. anthracis characteristics using whole genome sequence analysis and microbiological techniques.</title>
        <authorList>
            <person name="Lekota K.E."/>
            <person name="Mafofo J."/>
            <person name="Rees J."/>
            <person name="Muchadeyi F.C."/>
            <person name="Madoroba E."/>
            <person name="Van Heerden H."/>
        </authorList>
    </citation>
    <scope>NUCLEOTIDE SEQUENCE [LARGE SCALE GENOMIC DNA]</scope>
    <source>
        <strain evidence="2 3">3631_10C</strain>
    </source>
</reference>
<evidence type="ECO:0000313" key="2">
    <source>
        <dbReference type="EMBL" id="RAS81937.1"/>
    </source>
</evidence>
<dbReference type="RefSeq" id="WP_111924480.1">
    <property type="nucleotide sequence ID" value="NZ_JBCMHP010000011.1"/>
</dbReference>
<dbReference type="GO" id="GO:0003677">
    <property type="term" value="F:DNA binding"/>
    <property type="evidence" value="ECO:0007669"/>
    <property type="project" value="InterPro"/>
</dbReference>
<name>A0AAX1QDJ1_9BACI</name>
<dbReference type="InterPro" id="IPR010982">
    <property type="entry name" value="Lambda_DNA-bd_dom_sf"/>
</dbReference>